<evidence type="ECO:0000256" key="2">
    <source>
        <dbReference type="ARBA" id="ARBA00012229"/>
    </source>
</evidence>
<evidence type="ECO:0000256" key="7">
    <source>
        <dbReference type="ARBA" id="ARBA00023027"/>
    </source>
</evidence>
<dbReference type="PROSITE" id="PS51384">
    <property type="entry name" value="FAD_FR"/>
    <property type="match status" value="1"/>
</dbReference>
<dbReference type="InterPro" id="IPR036390">
    <property type="entry name" value="WH_DNA-bd_sf"/>
</dbReference>
<dbReference type="InterPro" id="IPR017927">
    <property type="entry name" value="FAD-bd_FR_type"/>
</dbReference>
<dbReference type="Gene3D" id="3.40.50.80">
    <property type="entry name" value="Nucleotide-binding domain of ferredoxin-NADP reductase (FNR) module"/>
    <property type="match status" value="1"/>
</dbReference>
<dbReference type="PANTHER" id="PTHR43396">
    <property type="entry name" value="FLAVOHEMOPROTEIN"/>
    <property type="match status" value="1"/>
</dbReference>
<dbReference type="InterPro" id="IPR012292">
    <property type="entry name" value="Globin/Proto"/>
</dbReference>
<dbReference type="GO" id="GO:0005344">
    <property type="term" value="F:oxygen carrier activity"/>
    <property type="evidence" value="ECO:0007669"/>
    <property type="project" value="UniProtKB-KW"/>
</dbReference>
<dbReference type="GO" id="GO:0071949">
    <property type="term" value="F:FAD binding"/>
    <property type="evidence" value="ECO:0007669"/>
    <property type="project" value="TreeGrafter"/>
</dbReference>
<accession>A0A6G9YKV9</accession>
<dbReference type="PROSITE" id="PS51197">
    <property type="entry name" value="HTH_RRF2_2"/>
    <property type="match status" value="1"/>
</dbReference>
<dbReference type="SUPFAM" id="SSF46785">
    <property type="entry name" value="Winged helix' DNA-binding domain"/>
    <property type="match status" value="1"/>
</dbReference>
<evidence type="ECO:0000256" key="3">
    <source>
        <dbReference type="ARBA" id="ARBA00022617"/>
    </source>
</evidence>
<evidence type="ECO:0000256" key="5">
    <source>
        <dbReference type="ARBA" id="ARBA00022723"/>
    </source>
</evidence>
<evidence type="ECO:0000256" key="9">
    <source>
        <dbReference type="ARBA" id="ARBA00049433"/>
    </source>
</evidence>
<sequence length="526" mass="56958">MAKSVTRLVELGLVESQRGRTGGLFITEAGRSITVGRLVRDLEGDREVVACTGIPPCPLVGACRLRRVLADARDAFYRELDRHTFVELVSGPAIGLLHMLAGPSGSDIEERGIPVHTEIVTTEPALEPEYAETIRATLPLVAANIDRITQVFYRTMFGNHPELIRDLFNRGNQAQGAQSRALAASIATFATHLVDPQQARPNTMLSRIANKHASLGVIADQYQVVHDNLFAAIVEVLGADVVDASVAAAWDRVYWLMADALIDEEKGLYVAAGVEPGDVYRRATVVAREDEPSGVAIFTVESADPATPLPDFAPGQYVSVGVRLPDGARQLRQYSLVDAPDAGRLSFAVKRIDAAGGCPAGEVSTWLHERVRPGDVVDVTVPFGDAGVDLADDAPLVLVSGGIGATPMIGILEQLVARHPVRRTLVVHGDRSPDTHPLRNRLRQLMSRLPESELELWYQDAVPGAHTGLVDLTELELPADADIHVCGPVGFLHEMRAQLHALGVPDTRIHTEQFTPTDWRLDGCPR</sequence>
<reference evidence="12 13" key="1">
    <citation type="journal article" date="2019" name="ACS Chem. Biol.">
        <title>Identification and Mobilization of a Cryptic Antibiotic Biosynthesis Gene Locus from a Human-Pathogenic Nocardia Isolate.</title>
        <authorList>
            <person name="Herisse M."/>
            <person name="Ishida K."/>
            <person name="Porter J.L."/>
            <person name="Howden B."/>
            <person name="Hertweck C."/>
            <person name="Stinear T.P."/>
            <person name="Pidot S.J."/>
        </authorList>
    </citation>
    <scope>NUCLEOTIDE SEQUENCE [LARGE SCALE GENOMIC DNA]</scope>
    <source>
        <strain evidence="12 13">AUSMDU00012717</strain>
    </source>
</reference>
<keyword evidence="4" id="KW-0561">Oxygen transport</keyword>
<organism evidence="12 13">
    <name type="scientific">Nocardia arthritidis</name>
    <dbReference type="NCBI Taxonomy" id="228602"/>
    <lineage>
        <taxon>Bacteria</taxon>
        <taxon>Bacillati</taxon>
        <taxon>Actinomycetota</taxon>
        <taxon>Actinomycetes</taxon>
        <taxon>Mycobacteriales</taxon>
        <taxon>Nocardiaceae</taxon>
        <taxon>Nocardia</taxon>
    </lineage>
</organism>
<keyword evidence="6" id="KW-0408">Iron</keyword>
<comment type="catalytic activity">
    <reaction evidence="9">
        <text>2 nitric oxide + NADPH + 2 O2 = 2 nitrate + NADP(+) + H(+)</text>
        <dbReference type="Rhea" id="RHEA:19465"/>
        <dbReference type="ChEBI" id="CHEBI:15378"/>
        <dbReference type="ChEBI" id="CHEBI:15379"/>
        <dbReference type="ChEBI" id="CHEBI:16480"/>
        <dbReference type="ChEBI" id="CHEBI:17632"/>
        <dbReference type="ChEBI" id="CHEBI:57783"/>
        <dbReference type="ChEBI" id="CHEBI:58349"/>
        <dbReference type="EC" id="1.14.12.17"/>
    </reaction>
</comment>
<evidence type="ECO:0000259" key="11">
    <source>
        <dbReference type="PROSITE" id="PS51384"/>
    </source>
</evidence>
<dbReference type="InterPro" id="IPR001433">
    <property type="entry name" value="OxRdtase_FAD/NAD-bd"/>
</dbReference>
<proteinExistence type="inferred from homology"/>
<dbReference type="GO" id="GO:0008941">
    <property type="term" value="F:nitric oxide dioxygenase NAD(P)H activity"/>
    <property type="evidence" value="ECO:0007669"/>
    <property type="project" value="UniProtKB-EC"/>
</dbReference>
<evidence type="ECO:0000256" key="4">
    <source>
        <dbReference type="ARBA" id="ARBA00022621"/>
    </source>
</evidence>
<dbReference type="Pfam" id="PF00175">
    <property type="entry name" value="NAD_binding_1"/>
    <property type="match status" value="1"/>
</dbReference>
<evidence type="ECO:0000259" key="10">
    <source>
        <dbReference type="PROSITE" id="PS01033"/>
    </source>
</evidence>
<evidence type="ECO:0000256" key="8">
    <source>
        <dbReference type="ARBA" id="ARBA00048649"/>
    </source>
</evidence>
<dbReference type="InterPro" id="IPR017938">
    <property type="entry name" value="Riboflavin_synthase-like_b-brl"/>
</dbReference>
<dbReference type="EC" id="1.14.12.17" evidence="2"/>
<dbReference type="GO" id="GO:0046210">
    <property type="term" value="P:nitric oxide catabolic process"/>
    <property type="evidence" value="ECO:0007669"/>
    <property type="project" value="TreeGrafter"/>
</dbReference>
<dbReference type="PROSITE" id="PS01033">
    <property type="entry name" value="GLOBIN"/>
    <property type="match status" value="1"/>
</dbReference>
<feature type="domain" description="Globin" evidence="10">
    <location>
        <begin position="125"/>
        <end position="266"/>
    </location>
</feature>
<dbReference type="SUPFAM" id="SSF52343">
    <property type="entry name" value="Ferredoxin reductase-like, C-terminal NADP-linked domain"/>
    <property type="match status" value="1"/>
</dbReference>
<dbReference type="CDD" id="cd14782">
    <property type="entry name" value="FHb-globin_2"/>
    <property type="match status" value="1"/>
</dbReference>
<dbReference type="PRINTS" id="PR00410">
    <property type="entry name" value="PHEHYDRXLASE"/>
</dbReference>
<protein>
    <recommendedName>
        <fullName evidence="2">nitric oxide dioxygenase</fullName>
        <ecNumber evidence="2">1.14.12.17</ecNumber>
    </recommendedName>
</protein>
<keyword evidence="4" id="KW-0813">Transport</keyword>
<gene>
    <name evidence="12" type="ORF">F5544_29310</name>
</gene>
<evidence type="ECO:0000313" key="12">
    <source>
        <dbReference type="EMBL" id="QIS13707.1"/>
    </source>
</evidence>
<dbReference type="GO" id="GO:0071500">
    <property type="term" value="P:cellular response to nitrosative stress"/>
    <property type="evidence" value="ECO:0007669"/>
    <property type="project" value="TreeGrafter"/>
</dbReference>
<dbReference type="EMBL" id="CP046172">
    <property type="protein sequence ID" value="QIS13707.1"/>
    <property type="molecule type" value="Genomic_DNA"/>
</dbReference>
<keyword evidence="5" id="KW-0479">Metal-binding</keyword>
<keyword evidence="3" id="KW-0349">Heme</keyword>
<dbReference type="KEGG" id="nah:F5544_29310"/>
<feature type="domain" description="FAD-binding FR-type" evidence="11">
    <location>
        <begin position="278"/>
        <end position="389"/>
    </location>
</feature>
<dbReference type="Gene3D" id="1.10.490.10">
    <property type="entry name" value="Globins"/>
    <property type="match status" value="1"/>
</dbReference>
<dbReference type="GO" id="GO:0019825">
    <property type="term" value="F:oxygen binding"/>
    <property type="evidence" value="ECO:0007669"/>
    <property type="project" value="InterPro"/>
</dbReference>
<dbReference type="Pfam" id="PF02082">
    <property type="entry name" value="Rrf2"/>
    <property type="match status" value="1"/>
</dbReference>
<comment type="similarity">
    <text evidence="1">In the C-terminal section; belongs to the flavoprotein pyridine nucleotide cytochrome reductase family.</text>
</comment>
<dbReference type="InterPro" id="IPR009050">
    <property type="entry name" value="Globin-like_sf"/>
</dbReference>
<dbReference type="InterPro" id="IPR036388">
    <property type="entry name" value="WH-like_DNA-bd_sf"/>
</dbReference>
<dbReference type="InterPro" id="IPR039261">
    <property type="entry name" value="FNR_nucleotide-bd"/>
</dbReference>
<dbReference type="Proteomes" id="UP000503540">
    <property type="component" value="Chromosome"/>
</dbReference>
<dbReference type="GO" id="GO:0020037">
    <property type="term" value="F:heme binding"/>
    <property type="evidence" value="ECO:0007669"/>
    <property type="project" value="InterPro"/>
</dbReference>
<dbReference type="AlphaFoldDB" id="A0A6G9YKV9"/>
<dbReference type="InterPro" id="IPR000971">
    <property type="entry name" value="Globin"/>
</dbReference>
<comment type="catalytic activity">
    <reaction evidence="8">
        <text>2 nitric oxide + NADH + 2 O2 = 2 nitrate + NAD(+) + H(+)</text>
        <dbReference type="Rhea" id="RHEA:19469"/>
        <dbReference type="ChEBI" id="CHEBI:15378"/>
        <dbReference type="ChEBI" id="CHEBI:15379"/>
        <dbReference type="ChEBI" id="CHEBI:16480"/>
        <dbReference type="ChEBI" id="CHEBI:17632"/>
        <dbReference type="ChEBI" id="CHEBI:57540"/>
        <dbReference type="ChEBI" id="CHEBI:57945"/>
        <dbReference type="EC" id="1.14.12.17"/>
    </reaction>
</comment>
<dbReference type="PANTHER" id="PTHR43396:SF3">
    <property type="entry name" value="FLAVOHEMOPROTEIN"/>
    <property type="match status" value="1"/>
</dbReference>
<dbReference type="GO" id="GO:0046872">
    <property type="term" value="F:metal ion binding"/>
    <property type="evidence" value="ECO:0007669"/>
    <property type="project" value="UniProtKB-KW"/>
</dbReference>
<dbReference type="SUPFAM" id="SSF63380">
    <property type="entry name" value="Riboflavin synthase domain-like"/>
    <property type="match status" value="1"/>
</dbReference>
<keyword evidence="7" id="KW-0520">NAD</keyword>
<evidence type="ECO:0000256" key="6">
    <source>
        <dbReference type="ARBA" id="ARBA00023004"/>
    </source>
</evidence>
<dbReference type="CDD" id="cd06184">
    <property type="entry name" value="flavohem_like_fad_nad_binding"/>
    <property type="match status" value="1"/>
</dbReference>
<dbReference type="Gene3D" id="1.10.10.10">
    <property type="entry name" value="Winged helix-like DNA-binding domain superfamily/Winged helix DNA-binding domain"/>
    <property type="match status" value="1"/>
</dbReference>
<name>A0A6G9YKV9_9NOCA</name>
<evidence type="ECO:0000256" key="1">
    <source>
        <dbReference type="ARBA" id="ARBA00006401"/>
    </source>
</evidence>
<dbReference type="Gene3D" id="2.40.30.10">
    <property type="entry name" value="Translation factors"/>
    <property type="match status" value="1"/>
</dbReference>
<keyword evidence="13" id="KW-1185">Reference proteome</keyword>
<evidence type="ECO:0000313" key="13">
    <source>
        <dbReference type="Proteomes" id="UP000503540"/>
    </source>
</evidence>
<dbReference type="InterPro" id="IPR000944">
    <property type="entry name" value="Tscrpt_reg_Rrf2"/>
</dbReference>
<dbReference type="SUPFAM" id="SSF46458">
    <property type="entry name" value="Globin-like"/>
    <property type="match status" value="1"/>
</dbReference>